<dbReference type="EMBL" id="KB870811">
    <property type="protein sequence ID" value="EOA19165.1"/>
    <property type="molecule type" value="Genomic_DNA"/>
</dbReference>
<organism evidence="1 2">
    <name type="scientific">Capsella rubella</name>
    <dbReference type="NCBI Taxonomy" id="81985"/>
    <lineage>
        <taxon>Eukaryota</taxon>
        <taxon>Viridiplantae</taxon>
        <taxon>Streptophyta</taxon>
        <taxon>Embryophyta</taxon>
        <taxon>Tracheophyta</taxon>
        <taxon>Spermatophyta</taxon>
        <taxon>Magnoliopsida</taxon>
        <taxon>eudicotyledons</taxon>
        <taxon>Gunneridae</taxon>
        <taxon>Pentapetalae</taxon>
        <taxon>rosids</taxon>
        <taxon>malvids</taxon>
        <taxon>Brassicales</taxon>
        <taxon>Brassicaceae</taxon>
        <taxon>Camelineae</taxon>
        <taxon>Capsella</taxon>
    </lineage>
</organism>
<proteinExistence type="predicted"/>
<evidence type="ECO:0000313" key="1">
    <source>
        <dbReference type="EMBL" id="EOA19165.1"/>
    </source>
</evidence>
<sequence>MAHPATWHTPPHGNLTALQRIDPNLSRVGPNCAALWPAASWPTRSIRCIACSCHVASTNLEVLSLKKPKSKSESLKTPTIVVSYFLVGSNLSRL</sequence>
<dbReference type="AlphaFoldDB" id="R0H3A6"/>
<name>R0H3A6_9BRAS</name>
<gene>
    <name evidence="1" type="ORF">CARUB_v10007842mg</name>
</gene>
<keyword evidence="2" id="KW-1185">Reference proteome</keyword>
<accession>R0H3A6</accession>
<reference evidence="2" key="1">
    <citation type="journal article" date="2013" name="Nat. Genet.">
        <title>The Capsella rubella genome and the genomic consequences of rapid mating system evolution.</title>
        <authorList>
            <person name="Slotte T."/>
            <person name="Hazzouri K.M."/>
            <person name="Agren J.A."/>
            <person name="Koenig D."/>
            <person name="Maumus F."/>
            <person name="Guo Y.L."/>
            <person name="Steige K."/>
            <person name="Platts A.E."/>
            <person name="Escobar J.S."/>
            <person name="Newman L.K."/>
            <person name="Wang W."/>
            <person name="Mandakova T."/>
            <person name="Vello E."/>
            <person name="Smith L.M."/>
            <person name="Henz S.R."/>
            <person name="Steffen J."/>
            <person name="Takuno S."/>
            <person name="Brandvain Y."/>
            <person name="Coop G."/>
            <person name="Andolfatto P."/>
            <person name="Hu T.T."/>
            <person name="Blanchette M."/>
            <person name="Clark R.M."/>
            <person name="Quesneville H."/>
            <person name="Nordborg M."/>
            <person name="Gaut B.S."/>
            <person name="Lysak M.A."/>
            <person name="Jenkins J."/>
            <person name="Grimwood J."/>
            <person name="Chapman J."/>
            <person name="Prochnik S."/>
            <person name="Shu S."/>
            <person name="Rokhsar D."/>
            <person name="Schmutz J."/>
            <person name="Weigel D."/>
            <person name="Wright S.I."/>
        </authorList>
    </citation>
    <scope>NUCLEOTIDE SEQUENCE [LARGE SCALE GENOMIC DNA]</scope>
    <source>
        <strain evidence="2">cv. Monte Gargano</strain>
    </source>
</reference>
<protein>
    <submittedName>
        <fullName evidence="1">Uncharacterized protein</fullName>
    </submittedName>
</protein>
<dbReference type="Proteomes" id="UP000029121">
    <property type="component" value="Unassembled WGS sequence"/>
</dbReference>
<evidence type="ECO:0000313" key="2">
    <source>
        <dbReference type="Proteomes" id="UP000029121"/>
    </source>
</evidence>